<dbReference type="InterPro" id="IPR016181">
    <property type="entry name" value="Acyl_CoA_acyltransferase"/>
</dbReference>
<dbReference type="CDD" id="cd04301">
    <property type="entry name" value="NAT_SF"/>
    <property type="match status" value="1"/>
</dbReference>
<protein>
    <submittedName>
        <fullName evidence="4">GNAT family N-acetyltransferase</fullName>
    </submittedName>
</protein>
<dbReference type="InterPro" id="IPR050832">
    <property type="entry name" value="Bact_Acetyltransf"/>
</dbReference>
<proteinExistence type="predicted"/>
<comment type="caution">
    <text evidence="4">The sequence shown here is derived from an EMBL/GenBank/DDBJ whole genome shotgun (WGS) entry which is preliminary data.</text>
</comment>
<evidence type="ECO:0000259" key="3">
    <source>
        <dbReference type="PROSITE" id="PS51186"/>
    </source>
</evidence>
<dbReference type="AlphaFoldDB" id="A0A268P479"/>
<keyword evidence="2" id="KW-0012">Acyltransferase</keyword>
<gene>
    <name evidence="4" type="ORF">CHH72_01315</name>
</gene>
<reference evidence="4 5" key="1">
    <citation type="submission" date="2017-07" db="EMBL/GenBank/DDBJ databases">
        <title>Isolation and whole genome analysis of endospore-forming bacteria from heroin.</title>
        <authorList>
            <person name="Kalinowski J."/>
            <person name="Ahrens B."/>
            <person name="Al-Dilaimi A."/>
            <person name="Winkler A."/>
            <person name="Wibberg D."/>
            <person name="Schleenbecker U."/>
            <person name="Ruckert C."/>
            <person name="Wolfel R."/>
            <person name="Grass G."/>
        </authorList>
    </citation>
    <scope>NUCLEOTIDE SEQUENCE [LARGE SCALE GENOMIC DNA]</scope>
    <source>
        <strain evidence="4 5">7539</strain>
    </source>
</reference>
<dbReference type="Proteomes" id="UP000216207">
    <property type="component" value="Unassembled WGS sequence"/>
</dbReference>
<dbReference type="GO" id="GO:0016747">
    <property type="term" value="F:acyltransferase activity, transferring groups other than amino-acyl groups"/>
    <property type="evidence" value="ECO:0007669"/>
    <property type="project" value="InterPro"/>
</dbReference>
<dbReference type="SUPFAM" id="SSF55729">
    <property type="entry name" value="Acyl-CoA N-acyltransferases (Nat)"/>
    <property type="match status" value="1"/>
</dbReference>
<dbReference type="PANTHER" id="PTHR43877">
    <property type="entry name" value="AMINOALKYLPHOSPHONATE N-ACETYLTRANSFERASE-RELATED-RELATED"/>
    <property type="match status" value="1"/>
</dbReference>
<dbReference type="PROSITE" id="PS51186">
    <property type="entry name" value="GNAT"/>
    <property type="match status" value="1"/>
</dbReference>
<dbReference type="RefSeq" id="WP_095326046.1">
    <property type="nucleotide sequence ID" value="NZ_NPCC01000004.1"/>
</dbReference>
<accession>A0A268P479</accession>
<dbReference type="InterPro" id="IPR000182">
    <property type="entry name" value="GNAT_dom"/>
</dbReference>
<dbReference type="EMBL" id="NPCC01000004">
    <property type="protein sequence ID" value="PAE90553.1"/>
    <property type="molecule type" value="Genomic_DNA"/>
</dbReference>
<keyword evidence="1 4" id="KW-0808">Transferase</keyword>
<evidence type="ECO:0000313" key="4">
    <source>
        <dbReference type="EMBL" id="PAE90553.1"/>
    </source>
</evidence>
<name>A0A268P479_SHOCL</name>
<evidence type="ECO:0000256" key="1">
    <source>
        <dbReference type="ARBA" id="ARBA00022679"/>
    </source>
</evidence>
<feature type="domain" description="N-acetyltransferase" evidence="3">
    <location>
        <begin position="1"/>
        <end position="144"/>
    </location>
</feature>
<dbReference type="Gene3D" id="3.40.630.30">
    <property type="match status" value="1"/>
</dbReference>
<dbReference type="Pfam" id="PF13673">
    <property type="entry name" value="Acetyltransf_10"/>
    <property type="match status" value="1"/>
</dbReference>
<sequence length="152" mass="16703">MTYWTKVATSEQEHSDCASVRHHVFIEEQGVSPSIERDQHDESATHIIMYDGKTPIGTGRVRLLAHNEAKIERVCVVKEKRRSGAGKQLMTALEEASASMGAKAAKLNAQTHASYFYEKLGYTVTSPEFIDAGIPHVTMSKPLTSKSGLIAD</sequence>
<evidence type="ECO:0000313" key="5">
    <source>
        <dbReference type="Proteomes" id="UP000216207"/>
    </source>
</evidence>
<evidence type="ECO:0000256" key="2">
    <source>
        <dbReference type="ARBA" id="ARBA00023315"/>
    </source>
</evidence>
<organism evidence="4 5">
    <name type="scientific">Shouchella clausii</name>
    <name type="common">Alkalihalobacillus clausii</name>
    <dbReference type="NCBI Taxonomy" id="79880"/>
    <lineage>
        <taxon>Bacteria</taxon>
        <taxon>Bacillati</taxon>
        <taxon>Bacillota</taxon>
        <taxon>Bacilli</taxon>
        <taxon>Bacillales</taxon>
        <taxon>Bacillaceae</taxon>
        <taxon>Shouchella</taxon>
    </lineage>
</organism>